<comment type="catalytic activity">
    <reaction evidence="18">
        <text>ATP + H2O + cellular proteinSide 1 = ADP + phosphate + cellular proteinSide 2.</text>
        <dbReference type="EC" id="7.4.2.8"/>
    </reaction>
</comment>
<dbReference type="GO" id="GO:0005524">
    <property type="term" value="F:ATP binding"/>
    <property type="evidence" value="ECO:0007669"/>
    <property type="project" value="UniProtKB-KW"/>
</dbReference>
<dbReference type="PROSITE" id="PS00152">
    <property type="entry name" value="ATPASE_ALPHA_BETA"/>
    <property type="match status" value="1"/>
</dbReference>
<dbReference type="Pfam" id="PF00006">
    <property type="entry name" value="ATP-synt_ab"/>
    <property type="match status" value="1"/>
</dbReference>
<keyword evidence="21" id="KW-0282">Flagellum</keyword>
<evidence type="ECO:0000256" key="2">
    <source>
        <dbReference type="ARBA" id="ARBA00008936"/>
    </source>
</evidence>
<dbReference type="STRING" id="420662.Mpe_A0568"/>
<sequence length="487" mass="52428">MNAPTEGWLPAATPATERPAAPPAALPASWQRYMDDLKAHALGPVPLEAQGTLVRVAGLVLEAAGIRVPVGSVCEVRMDGQPPVLAEVVGFAADRAYLMPTGELHGLASGARVVPRSTPSVAPVLGEAHHPWRRSEDRTRHLPIGDGLLGRVIDPLGMPLDRLGPIGAVRNEPLVRRPINAMERDPVREPLDTGVRAINAMLTVGRGQRIGLFAGSGVGKSVLLGMMAKYTAADVIVVGLIGERGREVKEFIEDILGEEGLKRSIVVAAPADSPPLTRMQGAAYATAIAEHFRDRGQHVLLLMDSLTRYAMAQREIALAIGEPPATKGYPPSCFAKLPQLVERSGNGLNGCGSITAFYTVLSEGDDQQDPIADAARAILDGHIVLSRDLAESGHYPAIDIERSASRVMHNVARPEHLQAARRLRQLWSRYQKARDLIALGAYAPGHDVELDLAVKQHDAMRTLLQQDMHDASRLTDSVRQLRQLTGI</sequence>
<evidence type="ECO:0000256" key="11">
    <source>
        <dbReference type="ARBA" id="ARBA00022927"/>
    </source>
</evidence>
<dbReference type="Gene3D" id="3.40.50.12240">
    <property type="match status" value="1"/>
</dbReference>
<dbReference type="NCBIfam" id="TIGR01026">
    <property type="entry name" value="fliI_yscN"/>
    <property type="match status" value="1"/>
</dbReference>
<comment type="similarity">
    <text evidence="2">Belongs to the ATPase alpha/beta chains family.</text>
</comment>
<evidence type="ECO:0000256" key="14">
    <source>
        <dbReference type="ARBA" id="ARBA00023136"/>
    </source>
</evidence>
<evidence type="ECO:0000256" key="5">
    <source>
        <dbReference type="ARBA" id="ARBA00022448"/>
    </source>
</evidence>
<dbReference type="GO" id="GO:0008564">
    <property type="term" value="F:protein-exporting ATPase activity"/>
    <property type="evidence" value="ECO:0007669"/>
    <property type="project" value="UniProtKB-EC"/>
</dbReference>
<keyword evidence="22" id="KW-1185">Reference proteome</keyword>
<keyword evidence="21" id="KW-0966">Cell projection</keyword>
<dbReference type="InterPro" id="IPR004100">
    <property type="entry name" value="ATPase_F1/V1/A1_a/bsu_N"/>
</dbReference>
<reference evidence="21 22" key="1">
    <citation type="journal article" date="2007" name="J. Bacteriol.">
        <title>Whole-genome analysis of the methyl tert-butyl ether-degrading beta-proteobacterium Methylibium petroleiphilum PM1.</title>
        <authorList>
            <person name="Kane S.R."/>
            <person name="Chakicherla A.Y."/>
            <person name="Chain P.S.G."/>
            <person name="Schmidt R."/>
            <person name="Shin M.W."/>
            <person name="Legler T.C."/>
            <person name="Scow K.M."/>
            <person name="Larimer F.W."/>
            <person name="Lucas S.M."/>
            <person name="Richardson P.M."/>
            <person name="Hristova K.R."/>
        </authorList>
    </citation>
    <scope>NUCLEOTIDE SEQUENCE [LARGE SCALE GENOMIC DNA]</scope>
    <source>
        <strain evidence="22">ATCC BAA-1232 / LMG 22953 / PM1</strain>
    </source>
</reference>
<feature type="domain" description="AAA+ ATPase" evidence="20">
    <location>
        <begin position="206"/>
        <end position="389"/>
    </location>
</feature>
<dbReference type="Pfam" id="PF18269">
    <property type="entry name" value="T3SS_ATPase_C"/>
    <property type="match status" value="1"/>
</dbReference>
<dbReference type="SUPFAM" id="SSF52540">
    <property type="entry name" value="P-loop containing nucleoside triphosphate hydrolases"/>
    <property type="match status" value="1"/>
</dbReference>
<dbReference type="InterPro" id="IPR003593">
    <property type="entry name" value="AAA+_ATPase"/>
</dbReference>
<gene>
    <name evidence="21" type="primary">fliI</name>
    <name evidence="21" type="ordered locus">Mpe_A0568</name>
</gene>
<keyword evidence="21" id="KW-0969">Cilium</keyword>
<dbReference type="InterPro" id="IPR040627">
    <property type="entry name" value="T3SS_ATPase_C"/>
</dbReference>
<dbReference type="RefSeq" id="WP_011828168.1">
    <property type="nucleotide sequence ID" value="NC_008825.1"/>
</dbReference>
<evidence type="ECO:0000256" key="16">
    <source>
        <dbReference type="ARBA" id="ARBA00023225"/>
    </source>
</evidence>
<dbReference type="EMBL" id="CP000555">
    <property type="protein sequence ID" value="ABM93530.1"/>
    <property type="molecule type" value="Genomic_DNA"/>
</dbReference>
<keyword evidence="10" id="KW-0067">ATP-binding</keyword>
<keyword evidence="8" id="KW-0375">Hydrogen ion transport</keyword>
<keyword evidence="12" id="KW-1278">Translocase</keyword>
<evidence type="ECO:0000256" key="7">
    <source>
        <dbReference type="ARBA" id="ARBA00022741"/>
    </source>
</evidence>
<evidence type="ECO:0000259" key="20">
    <source>
        <dbReference type="SMART" id="SM00382"/>
    </source>
</evidence>
<keyword evidence="14" id="KW-0472">Membrane</keyword>
<evidence type="ECO:0000313" key="22">
    <source>
        <dbReference type="Proteomes" id="UP000000366"/>
    </source>
</evidence>
<evidence type="ECO:0000256" key="9">
    <source>
        <dbReference type="ARBA" id="ARBA00022795"/>
    </source>
</evidence>
<evidence type="ECO:0000256" key="4">
    <source>
        <dbReference type="ARBA" id="ARBA00020580"/>
    </source>
</evidence>
<keyword evidence="21" id="KW-0378">Hydrolase</keyword>
<evidence type="ECO:0000256" key="19">
    <source>
        <dbReference type="SAM" id="MobiDB-lite"/>
    </source>
</evidence>
<evidence type="ECO:0000256" key="12">
    <source>
        <dbReference type="ARBA" id="ARBA00022967"/>
    </source>
</evidence>
<dbReference type="FunFam" id="3.40.50.12240:FF:000002">
    <property type="entry name" value="Flagellum-specific ATP synthase FliI"/>
    <property type="match status" value="1"/>
</dbReference>
<comment type="subcellular location">
    <subcellularLocation>
        <location evidence="1">Cytoplasm</location>
    </subcellularLocation>
</comment>
<evidence type="ECO:0000256" key="1">
    <source>
        <dbReference type="ARBA" id="ARBA00004496"/>
    </source>
</evidence>
<accession>A2SD91</accession>
<dbReference type="GO" id="GO:0044780">
    <property type="term" value="P:bacterial-type flagellum assembly"/>
    <property type="evidence" value="ECO:0007669"/>
    <property type="project" value="InterPro"/>
</dbReference>
<evidence type="ECO:0000256" key="13">
    <source>
        <dbReference type="ARBA" id="ARBA00023065"/>
    </source>
</evidence>
<evidence type="ECO:0000256" key="18">
    <source>
        <dbReference type="ARBA" id="ARBA00034006"/>
    </source>
</evidence>
<name>A2SD91_METPP</name>
<dbReference type="CDD" id="cd18117">
    <property type="entry name" value="ATP-synt_flagellum-secretory_path_III_N"/>
    <property type="match status" value="1"/>
</dbReference>
<evidence type="ECO:0000256" key="8">
    <source>
        <dbReference type="ARBA" id="ARBA00022781"/>
    </source>
</evidence>
<dbReference type="GO" id="GO:0030257">
    <property type="term" value="C:type III protein secretion system complex"/>
    <property type="evidence" value="ECO:0007669"/>
    <property type="project" value="InterPro"/>
</dbReference>
<dbReference type="GO" id="GO:0071973">
    <property type="term" value="P:bacterial-type flagellum-dependent cell motility"/>
    <property type="evidence" value="ECO:0007669"/>
    <property type="project" value="InterPro"/>
</dbReference>
<dbReference type="NCBIfam" id="TIGR03496">
    <property type="entry name" value="FliI_clade1"/>
    <property type="match status" value="1"/>
</dbReference>
<dbReference type="InterPro" id="IPR020003">
    <property type="entry name" value="ATPase_a/bsu_AS"/>
</dbReference>
<feature type="region of interest" description="Disordered" evidence="19">
    <location>
        <begin position="1"/>
        <end position="23"/>
    </location>
</feature>
<dbReference type="Proteomes" id="UP000000366">
    <property type="component" value="Chromosome"/>
</dbReference>
<dbReference type="PANTHER" id="PTHR15184">
    <property type="entry name" value="ATP SYNTHASE"/>
    <property type="match status" value="1"/>
</dbReference>
<organism evidence="21 22">
    <name type="scientific">Methylibium petroleiphilum (strain ATCC BAA-1232 / LMG 22953 / PM1)</name>
    <dbReference type="NCBI Taxonomy" id="420662"/>
    <lineage>
        <taxon>Bacteria</taxon>
        <taxon>Pseudomonadati</taxon>
        <taxon>Pseudomonadota</taxon>
        <taxon>Betaproteobacteria</taxon>
        <taxon>Burkholderiales</taxon>
        <taxon>Sphaerotilaceae</taxon>
        <taxon>Methylibium</taxon>
    </lineage>
</organism>
<feature type="compositionally biased region" description="Low complexity" evidence="19">
    <location>
        <begin position="9"/>
        <end position="19"/>
    </location>
</feature>
<evidence type="ECO:0000256" key="17">
    <source>
        <dbReference type="ARBA" id="ARBA00023310"/>
    </source>
</evidence>
<keyword evidence="7" id="KW-0547">Nucleotide-binding</keyword>
<evidence type="ECO:0000256" key="15">
    <source>
        <dbReference type="ARBA" id="ARBA00023196"/>
    </source>
</evidence>
<dbReference type="SMART" id="SM00382">
    <property type="entry name" value="AAA"/>
    <property type="match status" value="1"/>
</dbReference>
<keyword evidence="15" id="KW-0139">CF(1)</keyword>
<dbReference type="GO" id="GO:0016887">
    <property type="term" value="F:ATP hydrolysis activity"/>
    <property type="evidence" value="ECO:0007669"/>
    <property type="project" value="InterPro"/>
</dbReference>
<dbReference type="InterPro" id="IPR005714">
    <property type="entry name" value="ATPase_T3SS_FliI/YscN"/>
</dbReference>
<dbReference type="CDD" id="cd01136">
    <property type="entry name" value="ATPase_flagellum-secretory_path_III"/>
    <property type="match status" value="1"/>
</dbReference>
<keyword evidence="11" id="KW-0653">Protein transport</keyword>
<protein>
    <recommendedName>
        <fullName evidence="4">Flagellum-specific ATP synthase</fullName>
        <ecNumber evidence="3">7.1.2.2</ecNumber>
    </recommendedName>
</protein>
<keyword evidence="9" id="KW-1005">Bacterial flagellum biogenesis</keyword>
<keyword evidence="17" id="KW-0066">ATP synthesis</keyword>
<evidence type="ECO:0000313" key="21">
    <source>
        <dbReference type="EMBL" id="ABM93530.1"/>
    </source>
</evidence>
<evidence type="ECO:0000256" key="10">
    <source>
        <dbReference type="ARBA" id="ARBA00022840"/>
    </source>
</evidence>
<keyword evidence="16" id="KW-1006">Bacterial flagellum protein export</keyword>
<dbReference type="PANTHER" id="PTHR15184:SF81">
    <property type="entry name" value="FLAGELLUM-SPECIFIC ATP SYNTHASE"/>
    <property type="match status" value="1"/>
</dbReference>
<dbReference type="AlphaFoldDB" id="A2SD91"/>
<dbReference type="EC" id="7.1.2.2" evidence="3"/>
<proteinExistence type="inferred from homology"/>
<dbReference type="GO" id="GO:0030254">
    <property type="term" value="P:protein secretion by the type III secretion system"/>
    <property type="evidence" value="ECO:0007669"/>
    <property type="project" value="InterPro"/>
</dbReference>
<dbReference type="InterPro" id="IPR050053">
    <property type="entry name" value="ATPase_alpha/beta_chains"/>
</dbReference>
<evidence type="ECO:0000256" key="6">
    <source>
        <dbReference type="ARBA" id="ARBA00022490"/>
    </source>
</evidence>
<keyword evidence="6" id="KW-0963">Cytoplasm</keyword>
<dbReference type="HOGENOM" id="CLU_022398_5_1_4"/>
<dbReference type="GO" id="GO:0045259">
    <property type="term" value="C:proton-transporting ATP synthase complex"/>
    <property type="evidence" value="ECO:0007669"/>
    <property type="project" value="UniProtKB-KW"/>
</dbReference>
<dbReference type="eggNOG" id="COG1157">
    <property type="taxonomic scope" value="Bacteria"/>
</dbReference>
<keyword evidence="5" id="KW-0813">Transport</keyword>
<dbReference type="KEGG" id="mpt:Mpe_A0568"/>
<dbReference type="Pfam" id="PF02874">
    <property type="entry name" value="ATP-synt_ab_N"/>
    <property type="match status" value="1"/>
</dbReference>
<dbReference type="GO" id="GO:0046933">
    <property type="term" value="F:proton-transporting ATP synthase activity, rotational mechanism"/>
    <property type="evidence" value="ECO:0007669"/>
    <property type="project" value="TreeGrafter"/>
</dbReference>
<evidence type="ECO:0000256" key="3">
    <source>
        <dbReference type="ARBA" id="ARBA00012473"/>
    </source>
</evidence>
<dbReference type="GO" id="GO:0005737">
    <property type="term" value="C:cytoplasm"/>
    <property type="evidence" value="ECO:0007669"/>
    <property type="project" value="UniProtKB-SubCell"/>
</dbReference>
<dbReference type="InterPro" id="IPR020005">
    <property type="entry name" value="FliI_clade1"/>
</dbReference>
<dbReference type="InterPro" id="IPR027417">
    <property type="entry name" value="P-loop_NTPase"/>
</dbReference>
<keyword evidence="13" id="KW-0406">Ion transport</keyword>
<dbReference type="InterPro" id="IPR000194">
    <property type="entry name" value="ATPase_F1/V1/A1_a/bsu_nucl-bd"/>
</dbReference>